<dbReference type="EMBL" id="CAADFM010000096">
    <property type="protein sequence ID" value="VFK13927.1"/>
    <property type="molecule type" value="Genomic_DNA"/>
</dbReference>
<gene>
    <name evidence="1" type="ORF">BECKLPF1236A_GA0070988_100964</name>
    <name evidence="2" type="ORF">BECKLPF1236C_GA0070990_101024</name>
</gene>
<evidence type="ECO:0000313" key="2">
    <source>
        <dbReference type="EMBL" id="VFK30097.1"/>
    </source>
</evidence>
<accession>A0A450XLF1</accession>
<protein>
    <submittedName>
        <fullName evidence="2">Uncharacterized protein</fullName>
    </submittedName>
</protein>
<organism evidence="2">
    <name type="scientific">Candidatus Kentrum sp. LPFa</name>
    <dbReference type="NCBI Taxonomy" id="2126335"/>
    <lineage>
        <taxon>Bacteria</taxon>
        <taxon>Pseudomonadati</taxon>
        <taxon>Pseudomonadota</taxon>
        <taxon>Gammaproteobacteria</taxon>
        <taxon>Candidatus Kentrum</taxon>
    </lineage>
</organism>
<dbReference type="AlphaFoldDB" id="A0A450XLF1"/>
<reference evidence="2" key="1">
    <citation type="submission" date="2019-02" db="EMBL/GenBank/DDBJ databases">
        <authorList>
            <person name="Gruber-Vodicka R. H."/>
            <person name="Seah K. B. B."/>
        </authorList>
    </citation>
    <scope>NUCLEOTIDE SEQUENCE</scope>
    <source>
        <strain evidence="1">BECK_S312</strain>
        <strain evidence="2">BECK_S426</strain>
    </source>
</reference>
<evidence type="ECO:0000313" key="1">
    <source>
        <dbReference type="EMBL" id="VFK13927.1"/>
    </source>
</evidence>
<proteinExistence type="predicted"/>
<sequence length="40" mass="4502">MIPFCSMILKIRHERRGIKGMAAIIAQMDQLYSIPEGALV</sequence>
<name>A0A450XLF1_9GAMM</name>
<dbReference type="EMBL" id="CAADFP010000102">
    <property type="protein sequence ID" value="VFK30097.1"/>
    <property type="molecule type" value="Genomic_DNA"/>
</dbReference>